<dbReference type="STRING" id="29539.SAMN02745716_1806"/>
<dbReference type="InterPro" id="IPR005530">
    <property type="entry name" value="SPW"/>
</dbReference>
<reference evidence="4" key="1">
    <citation type="submission" date="2016-10" db="EMBL/GenBank/DDBJ databases">
        <authorList>
            <person name="Varghese N."/>
            <person name="Submissions S."/>
        </authorList>
    </citation>
    <scope>NUCLEOTIDE SEQUENCE [LARGE SCALE GENOMIC DNA]</scope>
    <source>
        <strain evidence="4">ATCC 35263</strain>
    </source>
</reference>
<sequence>MMRQGPIPLFVHGLLEYLGGIAFLAAPIVLDFKAGAAIGLSLVIGVAMLVIAAVSEGPTGLVSQLPRSAHLVLDVLIAIAAIALPVLAGFSDERNATAFFMVAGVLYLLIAIGTRFRPRAQG</sequence>
<keyword evidence="4" id="KW-1185">Reference proteome</keyword>
<evidence type="ECO:0000313" key="3">
    <source>
        <dbReference type="EMBL" id="SEH14995.1"/>
    </source>
</evidence>
<evidence type="ECO:0000313" key="4">
    <source>
        <dbReference type="Proteomes" id="UP000222056"/>
    </source>
</evidence>
<gene>
    <name evidence="3" type="ORF">SAMN02745716_1806</name>
</gene>
<dbReference type="Proteomes" id="UP000222056">
    <property type="component" value="Unassembled WGS sequence"/>
</dbReference>
<evidence type="ECO:0000259" key="2">
    <source>
        <dbReference type="Pfam" id="PF03779"/>
    </source>
</evidence>
<keyword evidence="1" id="KW-1133">Transmembrane helix</keyword>
<feature type="transmembrane region" description="Helical" evidence="1">
    <location>
        <begin position="96"/>
        <end position="116"/>
    </location>
</feature>
<dbReference type="Pfam" id="PF03779">
    <property type="entry name" value="SPW"/>
    <property type="match status" value="1"/>
</dbReference>
<feature type="transmembrane region" description="Helical" evidence="1">
    <location>
        <begin position="7"/>
        <end position="30"/>
    </location>
</feature>
<proteinExistence type="predicted"/>
<name>A0A1H6FZ59_THEAL</name>
<dbReference type="OrthoDB" id="129082at2"/>
<feature type="domain" description="SPW repeat-containing integral membrane" evidence="2">
    <location>
        <begin position="12"/>
        <end position="111"/>
    </location>
</feature>
<feature type="transmembrane region" description="Helical" evidence="1">
    <location>
        <begin position="36"/>
        <end position="57"/>
    </location>
</feature>
<keyword evidence="1" id="KW-0812">Transmembrane</keyword>
<keyword evidence="1" id="KW-0472">Membrane</keyword>
<dbReference type="RefSeq" id="WP_093118308.1">
    <property type="nucleotide sequence ID" value="NZ_FNWJ01000002.1"/>
</dbReference>
<organism evidence="3 4">
    <name type="scientific">Thermoleophilum album</name>
    <dbReference type="NCBI Taxonomy" id="29539"/>
    <lineage>
        <taxon>Bacteria</taxon>
        <taxon>Bacillati</taxon>
        <taxon>Actinomycetota</taxon>
        <taxon>Thermoleophilia</taxon>
        <taxon>Thermoleophilales</taxon>
        <taxon>Thermoleophilaceae</taxon>
        <taxon>Thermoleophilum</taxon>
    </lineage>
</organism>
<accession>A0A1H6FZ59</accession>
<evidence type="ECO:0000256" key="1">
    <source>
        <dbReference type="SAM" id="Phobius"/>
    </source>
</evidence>
<dbReference type="EMBL" id="FNWJ01000002">
    <property type="protein sequence ID" value="SEH14995.1"/>
    <property type="molecule type" value="Genomic_DNA"/>
</dbReference>
<protein>
    <recommendedName>
        <fullName evidence="2">SPW repeat-containing integral membrane domain-containing protein</fullName>
    </recommendedName>
</protein>
<feature type="transmembrane region" description="Helical" evidence="1">
    <location>
        <begin position="69"/>
        <end position="90"/>
    </location>
</feature>
<dbReference type="AlphaFoldDB" id="A0A1H6FZ59"/>